<dbReference type="EMBL" id="MTYJ01000021">
    <property type="protein sequence ID" value="OQV21664.1"/>
    <property type="molecule type" value="Genomic_DNA"/>
</dbReference>
<dbReference type="Proteomes" id="UP000192578">
    <property type="component" value="Unassembled WGS sequence"/>
</dbReference>
<evidence type="ECO:0000313" key="2">
    <source>
        <dbReference type="Proteomes" id="UP000192578"/>
    </source>
</evidence>
<accession>A0A1W0X2U0</accession>
<organism evidence="1 2">
    <name type="scientific">Hypsibius exemplaris</name>
    <name type="common">Freshwater tardigrade</name>
    <dbReference type="NCBI Taxonomy" id="2072580"/>
    <lineage>
        <taxon>Eukaryota</taxon>
        <taxon>Metazoa</taxon>
        <taxon>Ecdysozoa</taxon>
        <taxon>Tardigrada</taxon>
        <taxon>Eutardigrada</taxon>
        <taxon>Parachela</taxon>
        <taxon>Hypsibioidea</taxon>
        <taxon>Hypsibiidae</taxon>
        <taxon>Hypsibius</taxon>
    </lineage>
</organism>
<evidence type="ECO:0000313" key="1">
    <source>
        <dbReference type="EMBL" id="OQV21664.1"/>
    </source>
</evidence>
<dbReference type="AlphaFoldDB" id="A0A1W0X2U0"/>
<keyword evidence="2" id="KW-1185">Reference proteome</keyword>
<protein>
    <submittedName>
        <fullName evidence="1">Uncharacterized protein</fullName>
    </submittedName>
</protein>
<reference evidence="2" key="1">
    <citation type="submission" date="2017-01" db="EMBL/GenBank/DDBJ databases">
        <title>Comparative genomics of anhydrobiosis in the tardigrade Hypsibius dujardini.</title>
        <authorList>
            <person name="Yoshida Y."/>
            <person name="Koutsovoulos G."/>
            <person name="Laetsch D."/>
            <person name="Stevens L."/>
            <person name="Kumar S."/>
            <person name="Horikawa D."/>
            <person name="Ishino K."/>
            <person name="Komine S."/>
            <person name="Tomita M."/>
            <person name="Blaxter M."/>
            <person name="Arakawa K."/>
        </authorList>
    </citation>
    <scope>NUCLEOTIDE SEQUENCE [LARGE SCALE GENOMIC DNA]</scope>
    <source>
        <strain evidence="2">Z151</strain>
    </source>
</reference>
<proteinExistence type="predicted"/>
<gene>
    <name evidence="1" type="ORF">BV898_04239</name>
</gene>
<comment type="caution">
    <text evidence="1">The sequence shown here is derived from an EMBL/GenBank/DDBJ whole genome shotgun (WGS) entry which is preliminary data.</text>
</comment>
<sequence>MLFAPLLTPDLTIRGHGSDLYGPWKFATDHYPVLELDQETSHVADHDQAVIMTRPNKVQTTLRRPAPPSPIALDT</sequence>
<name>A0A1W0X2U0_HYPEX</name>